<reference evidence="4" key="1">
    <citation type="submission" date="2018-06" db="EMBL/GenBank/DDBJ databases">
        <authorList>
            <consortium name="Pathogen Informatics"/>
            <person name="Doyle S."/>
        </authorList>
    </citation>
    <scope>NUCLEOTIDE SEQUENCE</scope>
    <source>
        <strain evidence="4">NCTC13307</strain>
    </source>
</reference>
<dbReference type="InterPro" id="IPR003439">
    <property type="entry name" value="ABC_transporter-like_ATP-bd"/>
</dbReference>
<accession>A0A381I7I3</accession>
<dbReference type="InterPro" id="IPR032781">
    <property type="entry name" value="ABC_tran_Xtn"/>
</dbReference>
<keyword evidence="1" id="KW-0547">Nucleotide-binding</keyword>
<dbReference type="InterPro" id="IPR017871">
    <property type="entry name" value="ABC_transporter-like_CS"/>
</dbReference>
<dbReference type="EMBL" id="UFWD01000001">
    <property type="protein sequence ID" value="SUY21936.1"/>
    <property type="molecule type" value="Genomic_DNA"/>
</dbReference>
<dbReference type="PANTHER" id="PTHR42855">
    <property type="entry name" value="ABC TRANSPORTER ATP-BINDING SUBUNIT"/>
    <property type="match status" value="1"/>
</dbReference>
<sequence length="541" mass="61750">MGILDLSLKRIYYSIECVNFLRGVEMLVVENVSHGFGARTILENVSFRLRKGEHIALVGANGEGKSSFLNIITKKLMPDAGNIKWSSRATVGYLDQHTVLSKGKTIREVLREAFKHMFDLEQEMIAMYDKMGEASDDEMSKLLEETAEIQTILENSGFYMIDAKIQEVANGLGLGEIGLDKDVTDLSGGQRTKVLLTKLLLENPTILILDEPTNYLDEEHITWLTKYLQEYENSFVLVSHDIEFINNTCNVIYHMENGELNRYKGNYDEFVRLNDIKKRQEEQAYDKQVEERKRLEDFVARNKARVATRGMANSRQKQLDKMEILERPKEKIKPTFAFKDARAASKIIFETENLVLGYDEALTKPLNFHLERGKKIALKGMNGIGKSTLLKTLLGIIKPFEGNVKLGDYLEVGYFEQESSRENSNTPMDEVWSEFPGLTNFEVRQALAKCGLTNEHITSQMRVLSGGEAAKVRLCKVMLKNINFLVLDEPTNHLDVEAKDELKKAIKEFKGTVLLVCHEPEFYSEIVDDVWNIEDFTTKIV</sequence>
<dbReference type="AlphaFoldDB" id="A0A381I7I3"/>
<evidence type="ECO:0000259" key="3">
    <source>
        <dbReference type="PROSITE" id="PS50893"/>
    </source>
</evidence>
<evidence type="ECO:0000256" key="1">
    <source>
        <dbReference type="ARBA" id="ARBA00022741"/>
    </source>
</evidence>
<feature type="domain" description="ABC transporter" evidence="3">
    <location>
        <begin position="27"/>
        <end position="282"/>
    </location>
</feature>
<dbReference type="InterPro" id="IPR027417">
    <property type="entry name" value="P-loop_NTPase"/>
</dbReference>
<dbReference type="FunFam" id="3.40.50.300:FF:000905">
    <property type="entry name" value="Heme ABC transporter ATP-binding protein"/>
    <property type="match status" value="1"/>
</dbReference>
<dbReference type="SUPFAM" id="SSF52540">
    <property type="entry name" value="P-loop containing nucleoside triphosphate hydrolases"/>
    <property type="match status" value="2"/>
</dbReference>
<name>A0A381I7I3_CLODI</name>
<dbReference type="InterPro" id="IPR003593">
    <property type="entry name" value="AAA+_ATPase"/>
</dbReference>
<evidence type="ECO:0000313" key="4">
    <source>
        <dbReference type="EMBL" id="SUY21936.1"/>
    </source>
</evidence>
<dbReference type="FunFam" id="3.40.50.300:FF:000011">
    <property type="entry name" value="Putative ABC transporter ATP-binding component"/>
    <property type="match status" value="1"/>
</dbReference>
<dbReference type="PROSITE" id="PS00211">
    <property type="entry name" value="ABC_TRANSPORTER_1"/>
    <property type="match status" value="1"/>
</dbReference>
<gene>
    <name evidence="4" type="primary">yheS_2</name>
    <name evidence="4" type="ORF">NCTC13307_00939</name>
</gene>
<dbReference type="CDD" id="cd03221">
    <property type="entry name" value="ABCF_EF-3"/>
    <property type="match status" value="2"/>
</dbReference>
<dbReference type="InterPro" id="IPR051309">
    <property type="entry name" value="ABCF_ATPase"/>
</dbReference>
<dbReference type="PROSITE" id="PS50893">
    <property type="entry name" value="ABC_TRANSPORTER_2"/>
    <property type="match status" value="2"/>
</dbReference>
<dbReference type="Pfam" id="PF12848">
    <property type="entry name" value="ABC_tran_Xtn"/>
    <property type="match status" value="1"/>
</dbReference>
<organism evidence="4">
    <name type="scientific">Clostridioides difficile</name>
    <name type="common">Peptoclostridium difficile</name>
    <dbReference type="NCBI Taxonomy" id="1496"/>
    <lineage>
        <taxon>Bacteria</taxon>
        <taxon>Bacillati</taxon>
        <taxon>Bacillota</taxon>
        <taxon>Clostridia</taxon>
        <taxon>Peptostreptococcales</taxon>
        <taxon>Peptostreptococcaceae</taxon>
        <taxon>Clostridioides</taxon>
    </lineage>
</organism>
<proteinExistence type="predicted"/>
<dbReference type="Pfam" id="PF00005">
    <property type="entry name" value="ABC_tran"/>
    <property type="match status" value="2"/>
</dbReference>
<dbReference type="Gene3D" id="3.40.50.300">
    <property type="entry name" value="P-loop containing nucleotide triphosphate hydrolases"/>
    <property type="match status" value="2"/>
</dbReference>
<dbReference type="GO" id="GO:0005524">
    <property type="term" value="F:ATP binding"/>
    <property type="evidence" value="ECO:0007669"/>
    <property type="project" value="UniProtKB-KW"/>
</dbReference>
<keyword evidence="2 4" id="KW-0067">ATP-binding</keyword>
<dbReference type="SMART" id="SM00382">
    <property type="entry name" value="AAA"/>
    <property type="match status" value="2"/>
</dbReference>
<evidence type="ECO:0000256" key="2">
    <source>
        <dbReference type="ARBA" id="ARBA00022840"/>
    </source>
</evidence>
<dbReference type="GO" id="GO:0016887">
    <property type="term" value="F:ATP hydrolysis activity"/>
    <property type="evidence" value="ECO:0007669"/>
    <property type="project" value="InterPro"/>
</dbReference>
<protein>
    <submittedName>
        <fullName evidence="4">ABC transporter ATP-binding protein</fullName>
    </submittedName>
</protein>
<dbReference type="PANTHER" id="PTHR42855:SF2">
    <property type="entry name" value="DRUG RESISTANCE ABC TRANSPORTER,ATP-BINDING PROTEIN"/>
    <property type="match status" value="1"/>
</dbReference>
<feature type="domain" description="ABC transporter" evidence="3">
    <location>
        <begin position="347"/>
        <end position="541"/>
    </location>
</feature>